<accession>A0A162CTZ2</accession>
<dbReference type="AlphaFoldDB" id="A0A162CTZ2"/>
<dbReference type="Pfam" id="PF12146">
    <property type="entry name" value="Hydrolase_4"/>
    <property type="match status" value="1"/>
</dbReference>
<keyword evidence="3" id="KW-1185">Reference proteome</keyword>
<evidence type="ECO:0000313" key="3">
    <source>
        <dbReference type="Proteomes" id="UP000075806"/>
    </source>
</evidence>
<dbReference type="STRING" id="519424.AZF04_12610"/>
<dbReference type="InterPro" id="IPR051044">
    <property type="entry name" value="MAG_DAG_Lipase"/>
</dbReference>
<sequence>MWTFNTEDARATIIMIHGAGEHHGRYEWLAQKWNEHGIDVIMGDLPGQGKTRGKRGHINHFSQYLDTIDEWMEEAMNKPYPIYLFGHSMGGLIAIRYVMERKKTPVKGLILSSPCLGLYKPPSQGKEMMSKALHRVSPGLTVHSGIKTEHVTRNDEIRELYLKDELRVSKVSVRWYRELSKAMHVANRYPEKMPDLPIMVLQAGDDFIVNKYDVKDWFDSLDVKEKHYKEWDGLYHEIFNEPEREVVFRYAIGLINLLEH</sequence>
<comment type="caution">
    <text evidence="2">The sequence shown here is derived from an EMBL/GenBank/DDBJ whole genome shotgun (WGS) entry which is preliminary data.</text>
</comment>
<dbReference type="OrthoDB" id="9806902at2"/>
<dbReference type="Proteomes" id="UP000075806">
    <property type="component" value="Unassembled WGS sequence"/>
</dbReference>
<proteinExistence type="predicted"/>
<evidence type="ECO:0000313" key="2">
    <source>
        <dbReference type="EMBL" id="KYG26643.1"/>
    </source>
</evidence>
<protein>
    <submittedName>
        <fullName evidence="2">Phospholipase</fullName>
    </submittedName>
</protein>
<dbReference type="PANTHER" id="PTHR11614">
    <property type="entry name" value="PHOSPHOLIPASE-RELATED"/>
    <property type="match status" value="1"/>
</dbReference>
<dbReference type="RefSeq" id="WP_061950105.1">
    <property type="nucleotide sequence ID" value="NZ_LTAO01000038.1"/>
</dbReference>
<dbReference type="InterPro" id="IPR029058">
    <property type="entry name" value="AB_hydrolase_fold"/>
</dbReference>
<dbReference type="Gene3D" id="3.40.50.1820">
    <property type="entry name" value="alpha/beta hydrolase"/>
    <property type="match status" value="1"/>
</dbReference>
<evidence type="ECO:0000259" key="1">
    <source>
        <dbReference type="Pfam" id="PF12146"/>
    </source>
</evidence>
<dbReference type="EMBL" id="LTAO01000038">
    <property type="protein sequence ID" value="KYG26643.1"/>
    <property type="molecule type" value="Genomic_DNA"/>
</dbReference>
<organism evidence="2 3">
    <name type="scientific">Alkalihalobacillus trypoxylicola</name>
    <dbReference type="NCBI Taxonomy" id="519424"/>
    <lineage>
        <taxon>Bacteria</taxon>
        <taxon>Bacillati</taxon>
        <taxon>Bacillota</taxon>
        <taxon>Bacilli</taxon>
        <taxon>Bacillales</taxon>
        <taxon>Bacillaceae</taxon>
        <taxon>Alkalihalobacillus</taxon>
    </lineage>
</organism>
<gene>
    <name evidence="2" type="ORF">AZF04_12610</name>
</gene>
<dbReference type="SUPFAM" id="SSF53474">
    <property type="entry name" value="alpha/beta-Hydrolases"/>
    <property type="match status" value="1"/>
</dbReference>
<name>A0A162CTZ2_9BACI</name>
<dbReference type="InterPro" id="IPR022742">
    <property type="entry name" value="Hydrolase_4"/>
</dbReference>
<reference evidence="2" key="1">
    <citation type="submission" date="2016-02" db="EMBL/GenBank/DDBJ databases">
        <title>Genome sequence of Bacillus trypoxylicola KCTC 13244(T).</title>
        <authorList>
            <person name="Jeong H."/>
            <person name="Park S.-H."/>
            <person name="Choi S.-K."/>
        </authorList>
    </citation>
    <scope>NUCLEOTIDE SEQUENCE [LARGE SCALE GENOMIC DNA]</scope>
    <source>
        <strain evidence="2">KCTC 13244</strain>
    </source>
</reference>
<feature type="domain" description="Serine aminopeptidase S33" evidence="1">
    <location>
        <begin position="8"/>
        <end position="243"/>
    </location>
</feature>